<evidence type="ECO:0000256" key="1">
    <source>
        <dbReference type="ARBA" id="ARBA00022630"/>
    </source>
</evidence>
<dbReference type="STRING" id="156994.SAMN04488028_10933"/>
<reference evidence="8" key="1">
    <citation type="submission" date="2016-11" db="EMBL/GenBank/DDBJ databases">
        <authorList>
            <person name="Varghese N."/>
            <person name="Submissions S."/>
        </authorList>
    </citation>
    <scope>NUCLEOTIDE SEQUENCE [LARGE SCALE GENOMIC DNA]</scope>
    <source>
        <strain evidence="8">DSM 26134</strain>
    </source>
</reference>
<dbReference type="Proteomes" id="UP000184474">
    <property type="component" value="Unassembled WGS sequence"/>
</dbReference>
<dbReference type="InterPro" id="IPR036188">
    <property type="entry name" value="FAD/NAD-bd_sf"/>
</dbReference>
<keyword evidence="1" id="KW-0285">Flavoprotein</keyword>
<evidence type="ECO:0000256" key="2">
    <source>
        <dbReference type="ARBA" id="ARBA00022729"/>
    </source>
</evidence>
<accession>A0A1M6VFX6</accession>
<keyword evidence="3" id="KW-0274">FAD</keyword>
<name>A0A1M6VFX6_REIAG</name>
<evidence type="ECO:0000256" key="3">
    <source>
        <dbReference type="ARBA" id="ARBA00022827"/>
    </source>
</evidence>
<keyword evidence="4" id="KW-0521">NADP</keyword>
<dbReference type="RefSeq" id="WP_073124818.1">
    <property type="nucleotide sequence ID" value="NZ_FRAA01000009.1"/>
</dbReference>
<dbReference type="PANTHER" id="PTHR46091:SF3">
    <property type="entry name" value="AMINE OXIDASE DOMAIN-CONTAINING PROTEIN"/>
    <property type="match status" value="1"/>
</dbReference>
<protein>
    <submittedName>
        <fullName evidence="7">All-trans-retinol 13,14-reductase</fullName>
    </submittedName>
</protein>
<evidence type="ECO:0000256" key="6">
    <source>
        <dbReference type="SAM" id="Phobius"/>
    </source>
</evidence>
<dbReference type="AlphaFoldDB" id="A0A1M6VFX6"/>
<keyword evidence="5" id="KW-0520">NAD</keyword>
<dbReference type="InterPro" id="IPR052206">
    <property type="entry name" value="Retinol_saturase"/>
</dbReference>
<dbReference type="Gene3D" id="3.50.50.60">
    <property type="entry name" value="FAD/NAD(P)-binding domain"/>
    <property type="match status" value="2"/>
</dbReference>
<dbReference type="PANTHER" id="PTHR46091">
    <property type="entry name" value="BLR7054 PROTEIN"/>
    <property type="match status" value="1"/>
</dbReference>
<dbReference type="Pfam" id="PF13450">
    <property type="entry name" value="NAD_binding_8"/>
    <property type="match status" value="1"/>
</dbReference>
<evidence type="ECO:0000313" key="8">
    <source>
        <dbReference type="Proteomes" id="UP000184474"/>
    </source>
</evidence>
<keyword evidence="8" id="KW-1185">Reference proteome</keyword>
<proteinExistence type="predicted"/>
<dbReference type="SUPFAM" id="SSF51905">
    <property type="entry name" value="FAD/NAD(P)-binding domain"/>
    <property type="match status" value="1"/>
</dbReference>
<dbReference type="EMBL" id="FRAA01000009">
    <property type="protein sequence ID" value="SHK80358.1"/>
    <property type="molecule type" value="Genomic_DNA"/>
</dbReference>
<feature type="transmembrane region" description="Helical" evidence="6">
    <location>
        <begin position="496"/>
        <end position="518"/>
    </location>
</feature>
<keyword evidence="6" id="KW-0812">Transmembrane</keyword>
<keyword evidence="6" id="KW-1133">Transmembrane helix</keyword>
<keyword evidence="2" id="KW-0732">Signal</keyword>
<keyword evidence="6" id="KW-0472">Membrane</keyword>
<organism evidence="7 8">
    <name type="scientific">Reichenbachiella agariperforans</name>
    <dbReference type="NCBI Taxonomy" id="156994"/>
    <lineage>
        <taxon>Bacteria</taxon>
        <taxon>Pseudomonadati</taxon>
        <taxon>Bacteroidota</taxon>
        <taxon>Cytophagia</taxon>
        <taxon>Cytophagales</taxon>
        <taxon>Reichenbachiellaceae</taxon>
        <taxon>Reichenbachiella</taxon>
    </lineage>
</organism>
<sequence>MQNKPYASFSTTDDHTGFDHVIIGSGMGAMTLGTWLAKAGKKVALFEQHYVPGGFTHSFKRKDGMKWDVGVHYMGNMQEGHGLRKLMDFLTNHELNWAYMGEVYDVVMIGKDRYEIPAGEENFRQQMKHYFPDDHQAIDDYLTLLKKTNKWGSAFFFEKSFEPFLSQTLGRLIRRAYAKYYRSTTLETLQTLTTNRRLIAVLCGQCGNYGLPPKESSFAAHAMVIGHFMEGGYYPHGGSEQIANRTLDTFRRLGGKTYINAPVSEIVTEKGKATGIRIKGKFIPCRSVISNIGIKNTFGKLLDETARKRQAMSPNDTKPSSAHLCLYVGLDRSDEQLKLPKHNIWSYETEDYSADINSITEHNTANKFSYVSFPSAKDALWAEQHPNRSTIQAISVGRYEWYESYAEQPWRNRETAYQQKKEHFKNTMLEKLYELVPQIKGHVIYAEVSTPLSTRHFTDYQTGEIYGLAHTPKRFALPYLRPQTKIKGLKLVGQDITLVGVAGAMLSGMLCAIVILKFRVWKIFKDMNNPVG</sequence>
<evidence type="ECO:0000256" key="5">
    <source>
        <dbReference type="ARBA" id="ARBA00023027"/>
    </source>
</evidence>
<evidence type="ECO:0000313" key="7">
    <source>
        <dbReference type="EMBL" id="SHK80358.1"/>
    </source>
</evidence>
<gene>
    <name evidence="7" type="ORF">SAMN04488028_10933</name>
</gene>
<evidence type="ECO:0000256" key="4">
    <source>
        <dbReference type="ARBA" id="ARBA00022857"/>
    </source>
</evidence>